<feature type="compositionally biased region" description="Polar residues" evidence="1">
    <location>
        <begin position="52"/>
        <end position="78"/>
    </location>
</feature>
<reference evidence="2 3" key="1">
    <citation type="submission" date="2024-02" db="EMBL/GenBank/DDBJ databases">
        <authorList>
            <person name="Vignale AGUSTIN F."/>
            <person name="Sosa J E."/>
            <person name="Modenutti C."/>
        </authorList>
    </citation>
    <scope>NUCLEOTIDE SEQUENCE [LARGE SCALE GENOMIC DNA]</scope>
</reference>
<evidence type="ECO:0000313" key="3">
    <source>
        <dbReference type="Proteomes" id="UP001642360"/>
    </source>
</evidence>
<evidence type="ECO:0000256" key="1">
    <source>
        <dbReference type="SAM" id="MobiDB-lite"/>
    </source>
</evidence>
<feature type="region of interest" description="Disordered" evidence="1">
    <location>
        <begin position="22"/>
        <end position="81"/>
    </location>
</feature>
<organism evidence="2 3">
    <name type="scientific">Ilex paraguariensis</name>
    <name type="common">yerba mate</name>
    <dbReference type="NCBI Taxonomy" id="185542"/>
    <lineage>
        <taxon>Eukaryota</taxon>
        <taxon>Viridiplantae</taxon>
        <taxon>Streptophyta</taxon>
        <taxon>Embryophyta</taxon>
        <taxon>Tracheophyta</taxon>
        <taxon>Spermatophyta</taxon>
        <taxon>Magnoliopsida</taxon>
        <taxon>eudicotyledons</taxon>
        <taxon>Gunneridae</taxon>
        <taxon>Pentapetalae</taxon>
        <taxon>asterids</taxon>
        <taxon>campanulids</taxon>
        <taxon>Aquifoliales</taxon>
        <taxon>Aquifoliaceae</taxon>
        <taxon>Ilex</taxon>
    </lineage>
</organism>
<proteinExistence type="predicted"/>
<name>A0ABC8T0H4_9AQUA</name>
<dbReference type="AlphaFoldDB" id="A0ABC8T0H4"/>
<accession>A0ABC8T0H4</accession>
<feature type="compositionally biased region" description="Basic and acidic residues" evidence="1">
    <location>
        <begin position="25"/>
        <end position="51"/>
    </location>
</feature>
<keyword evidence="3" id="KW-1185">Reference proteome</keyword>
<comment type="caution">
    <text evidence="2">The sequence shown here is derived from an EMBL/GenBank/DDBJ whole genome shotgun (WGS) entry which is preliminary data.</text>
</comment>
<gene>
    <name evidence="2" type="ORF">ILEXP_LOCUS30406</name>
</gene>
<evidence type="ECO:0000313" key="2">
    <source>
        <dbReference type="EMBL" id="CAK9161595.1"/>
    </source>
</evidence>
<dbReference type="EMBL" id="CAUOFW020003712">
    <property type="protein sequence ID" value="CAK9161595.1"/>
    <property type="molecule type" value="Genomic_DNA"/>
</dbReference>
<dbReference type="Proteomes" id="UP001642360">
    <property type="component" value="Unassembled WGS sequence"/>
</dbReference>
<protein>
    <submittedName>
        <fullName evidence="2">Uncharacterized protein</fullName>
    </submittedName>
</protein>
<feature type="non-terminal residue" evidence="2">
    <location>
        <position position="1"/>
    </location>
</feature>
<sequence>DEGARWQHIVYEKSKHFCKTCRKQGHSEEECRRKKSQENMESRDLLPKEFKSQPNMENNGNKGTQSQLKISNGPQQQRGIWKPQYMQKKVVGKQGNSVDPRGLGGPAEVILVANKEGLDIIEKEIRDTRNETLGNVLEDIRETSKETTKIAIMVITNGQPEASAMEKTNDQSDGPCLLNNQISLASDSTFFVDHDYIRVGNSGTSLDDDRGLYCANEPHDKGFHSDVEVTTNLACVEIDSINLQVEDYKPFRHCY</sequence>